<gene>
    <name evidence="1" type="ORF">ACG04R_16580</name>
</gene>
<proteinExistence type="predicted"/>
<dbReference type="RefSeq" id="WP_394412940.1">
    <property type="nucleotide sequence ID" value="NZ_JBIGIC010000008.1"/>
</dbReference>
<accession>A0ABW7HER1</accession>
<name>A0ABW7HER1_9BURK</name>
<sequence length="316" mass="35514">MTNQAPPSTFLPEALHSKSLVYIRRAFRAKKTGDVDEYQLWASLALELLGKAALAKISPALIADPAHHESLFAACGVHLGTDFKTISAKTLFSRLPHISKGFDPQVQKFCEQVALQRNAELHSGESPFLALLPAVWDQRYWYAISVLLSAQGRTLEEWLGAEEAAAPKQVLEDAQHAISQAIAERIARAKTSFEKNTPNPARRAELVQTSASIRPWEHYKEFSTSNDGFEKHLCPACGATGILGGSLWEEVESEEQDPDDPTIEMVDLTYLSEEFRCFTCRLTLEGRREVHAAQLPEEFYHQEERERKFEPEYGND</sequence>
<reference evidence="1 2" key="1">
    <citation type="submission" date="2024-08" db="EMBL/GenBank/DDBJ databases">
        <authorList>
            <person name="Lu H."/>
        </authorList>
    </citation>
    <scope>NUCLEOTIDE SEQUENCE [LARGE SCALE GENOMIC DNA]</scope>
    <source>
        <strain evidence="1 2">BYS78W</strain>
    </source>
</reference>
<protein>
    <submittedName>
        <fullName evidence="1">Uncharacterized protein</fullName>
    </submittedName>
</protein>
<organism evidence="1 2">
    <name type="scientific">Pelomonas candidula</name>
    <dbReference type="NCBI Taxonomy" id="3299025"/>
    <lineage>
        <taxon>Bacteria</taxon>
        <taxon>Pseudomonadati</taxon>
        <taxon>Pseudomonadota</taxon>
        <taxon>Betaproteobacteria</taxon>
        <taxon>Burkholderiales</taxon>
        <taxon>Sphaerotilaceae</taxon>
        <taxon>Roseateles</taxon>
    </lineage>
</organism>
<evidence type="ECO:0000313" key="2">
    <source>
        <dbReference type="Proteomes" id="UP001606134"/>
    </source>
</evidence>
<keyword evidence="2" id="KW-1185">Reference proteome</keyword>
<dbReference type="EMBL" id="JBIGIC010000008">
    <property type="protein sequence ID" value="MFG6488305.1"/>
    <property type="molecule type" value="Genomic_DNA"/>
</dbReference>
<evidence type="ECO:0000313" key="1">
    <source>
        <dbReference type="EMBL" id="MFG6488305.1"/>
    </source>
</evidence>
<comment type="caution">
    <text evidence="1">The sequence shown here is derived from an EMBL/GenBank/DDBJ whole genome shotgun (WGS) entry which is preliminary data.</text>
</comment>
<dbReference type="Proteomes" id="UP001606134">
    <property type="component" value="Unassembled WGS sequence"/>
</dbReference>